<evidence type="ECO:0000313" key="2">
    <source>
        <dbReference type="EMBL" id="MXP34305.1"/>
    </source>
</evidence>
<reference evidence="1 4" key="2">
    <citation type="submission" date="2023-07" db="EMBL/GenBank/DDBJ databases">
        <title>Genomic Encyclopedia of Type Strains, Phase IV (KMG-IV): sequencing the most valuable type-strain genomes for metagenomic binning, comparative biology and taxonomic classification.</title>
        <authorList>
            <person name="Goeker M."/>
        </authorList>
    </citation>
    <scope>NUCLEOTIDE SEQUENCE [LARGE SCALE GENOMIC DNA]</scope>
    <source>
        <strain evidence="1 4">DSM 14432</strain>
    </source>
</reference>
<name>A0A6I4U951_9SPHN</name>
<gene>
    <name evidence="2" type="ORF">GRI55_00800</name>
    <name evidence="1" type="ORF">QOZ97_001470</name>
</gene>
<dbReference type="EMBL" id="JAUSWK010000002">
    <property type="protein sequence ID" value="MDQ0565937.1"/>
    <property type="molecule type" value="Genomic_DNA"/>
</dbReference>
<dbReference type="AlphaFoldDB" id="A0A6I4U951"/>
<dbReference type="EMBL" id="WTYG01000001">
    <property type="protein sequence ID" value="MXP34305.1"/>
    <property type="molecule type" value="Genomic_DNA"/>
</dbReference>
<dbReference type="GeneID" id="93686298"/>
<accession>A0A6I4U951</accession>
<dbReference type="Proteomes" id="UP001238601">
    <property type="component" value="Unassembled WGS sequence"/>
</dbReference>
<reference evidence="2 3" key="1">
    <citation type="submission" date="2019-12" db="EMBL/GenBank/DDBJ databases">
        <title>Genomic-based taxomic classification of the family Erythrobacteraceae.</title>
        <authorList>
            <person name="Xu L."/>
        </authorList>
    </citation>
    <scope>NUCLEOTIDE SEQUENCE [LARGE SCALE GENOMIC DNA]</scope>
    <source>
        <strain evidence="2 3">CGMCC 1.8703</strain>
    </source>
</reference>
<protein>
    <submittedName>
        <fullName evidence="2">Uncharacterized protein</fullName>
    </submittedName>
</protein>
<evidence type="ECO:0000313" key="3">
    <source>
        <dbReference type="Proteomes" id="UP000439914"/>
    </source>
</evidence>
<organism evidence="2 3">
    <name type="scientific">Qipengyuania citrea</name>
    <dbReference type="NCBI Taxonomy" id="225971"/>
    <lineage>
        <taxon>Bacteria</taxon>
        <taxon>Pseudomonadati</taxon>
        <taxon>Pseudomonadota</taxon>
        <taxon>Alphaproteobacteria</taxon>
        <taxon>Sphingomonadales</taxon>
        <taxon>Erythrobacteraceae</taxon>
        <taxon>Qipengyuania</taxon>
    </lineage>
</organism>
<sequence>MDQHEIPYEQRRNPSLPFGYWCIADPEGYPHLIDELGRRWPSLREYIWCGRLGMARGSNWEFTATTEFLLAVLAAIDRRVVDIEESVNDLFAGAWDIARNYASWLEGHKLAEGLTGDLTPEGRAILVALASTRSAEAAPIPIGHPTVAPWRGLDGGETHDERERVLGVNEAFAENLPGRFVREQIGREWGIKLIGAPEGANIPLGRVLWTMTFPDQYARDRLFAWLVHRIDRWEAWTALASKDGAQAFTEHILRLRFADETIDLS</sequence>
<dbReference type="Proteomes" id="UP000439914">
    <property type="component" value="Unassembled WGS sequence"/>
</dbReference>
<proteinExistence type="predicted"/>
<dbReference type="RefSeq" id="WP_160765881.1">
    <property type="nucleotide sequence ID" value="NZ_JAUSWK010000002.1"/>
</dbReference>
<evidence type="ECO:0000313" key="1">
    <source>
        <dbReference type="EMBL" id="MDQ0565937.1"/>
    </source>
</evidence>
<comment type="caution">
    <text evidence="2">The sequence shown here is derived from an EMBL/GenBank/DDBJ whole genome shotgun (WGS) entry which is preliminary data.</text>
</comment>
<evidence type="ECO:0000313" key="4">
    <source>
        <dbReference type="Proteomes" id="UP001238601"/>
    </source>
</evidence>
<keyword evidence="4" id="KW-1185">Reference proteome</keyword>